<dbReference type="PANTHER" id="PTHR36699:SF1">
    <property type="entry name" value="L,D-TRANSPEPTIDASE YAFK-RELATED"/>
    <property type="match status" value="1"/>
</dbReference>
<feature type="chain" id="PRO_5018601070" description="L,D-TPase catalytic domain-containing protein" evidence="9">
    <location>
        <begin position="22"/>
        <end position="405"/>
    </location>
</feature>
<keyword evidence="3" id="KW-0808">Transferase</keyword>
<evidence type="ECO:0000313" key="11">
    <source>
        <dbReference type="EMBL" id="AZN70705.1"/>
    </source>
</evidence>
<reference evidence="11 12" key="1">
    <citation type="submission" date="2018-09" db="EMBL/GenBank/DDBJ databases">
        <title>Marinorhizobium profundi gen. nov., sp. nov., isolated from a deep-sea sediment sample from the New Britain Trench and proposal of Marinorhizobiaceae fam. nov. in the order Rhizobiales of the class Alphaproteobacteria.</title>
        <authorList>
            <person name="Cao J."/>
        </authorList>
    </citation>
    <scope>NUCLEOTIDE SEQUENCE [LARGE SCALE GENOMIC DNA]</scope>
    <source>
        <strain evidence="11 12">WS11</strain>
    </source>
</reference>
<keyword evidence="12" id="KW-1185">Reference proteome</keyword>
<evidence type="ECO:0000256" key="1">
    <source>
        <dbReference type="ARBA" id="ARBA00004752"/>
    </source>
</evidence>
<feature type="signal peptide" evidence="9">
    <location>
        <begin position="1"/>
        <end position="21"/>
    </location>
</feature>
<evidence type="ECO:0000256" key="2">
    <source>
        <dbReference type="ARBA" id="ARBA00005992"/>
    </source>
</evidence>
<protein>
    <recommendedName>
        <fullName evidence="10">L,D-TPase catalytic domain-containing protein</fullName>
    </recommendedName>
</protein>
<feature type="active site" description="Nucleophile" evidence="7">
    <location>
        <position position="155"/>
    </location>
</feature>
<keyword evidence="5 7" id="KW-0573">Peptidoglycan synthesis</keyword>
<dbReference type="GO" id="GO:0071555">
    <property type="term" value="P:cell wall organization"/>
    <property type="evidence" value="ECO:0007669"/>
    <property type="project" value="UniProtKB-UniRule"/>
</dbReference>
<accession>A0A3Q8XNS4</accession>
<dbReference type="AlphaFoldDB" id="A0A3Q8XNS4"/>
<feature type="active site" description="Proton donor/acceptor" evidence="7">
    <location>
        <position position="147"/>
    </location>
</feature>
<organism evidence="11 12">
    <name type="scientific">Georhizobium profundi</name>
    <dbReference type="NCBI Taxonomy" id="2341112"/>
    <lineage>
        <taxon>Bacteria</taxon>
        <taxon>Pseudomonadati</taxon>
        <taxon>Pseudomonadota</taxon>
        <taxon>Alphaproteobacteria</taxon>
        <taxon>Hyphomicrobiales</taxon>
        <taxon>Rhizobiaceae</taxon>
        <taxon>Georhizobium</taxon>
    </lineage>
</organism>
<dbReference type="GO" id="GO:0009252">
    <property type="term" value="P:peptidoglycan biosynthetic process"/>
    <property type="evidence" value="ECO:0007669"/>
    <property type="project" value="UniProtKB-UniPathway"/>
</dbReference>
<evidence type="ECO:0000313" key="12">
    <source>
        <dbReference type="Proteomes" id="UP000268192"/>
    </source>
</evidence>
<dbReference type="Pfam" id="PF03734">
    <property type="entry name" value="YkuD"/>
    <property type="match status" value="1"/>
</dbReference>
<feature type="domain" description="L,D-TPase catalytic" evidence="10">
    <location>
        <begin position="55"/>
        <end position="186"/>
    </location>
</feature>
<feature type="region of interest" description="Disordered" evidence="8">
    <location>
        <begin position="380"/>
        <end position="405"/>
    </location>
</feature>
<dbReference type="EMBL" id="CP032509">
    <property type="protein sequence ID" value="AZN70705.1"/>
    <property type="molecule type" value="Genomic_DNA"/>
</dbReference>
<comment type="similarity">
    <text evidence="2">Belongs to the YkuD family.</text>
</comment>
<sequence length="405" mass="43880">MRWHRLLVVSGLCLTLAACNSGDTLSGVSNKVEHPLPTKVVNRMKAYDMTEASPIMMRIFKEESVLEVWKAKANGRYEKIAEYEICKWSGELGPKRAEGDRQAPEGFYTVNRHQMNPNSSYYLSFNLGYPNRFDRAHGRTGTNLMVHGACSSAGCYSMTDEQVLEIYAFAREAFKGGQDSFQVQALPFRMTAENMARHRDNPNYEFWEMLKVGYDHFELTKTPPKVDVCNKQYVFNQVPTEPNAVFDASAACPATSTPESLQVAYQTYVQDYEAAFQEALQKQLGQKPGRSGALSRLLPANQSTPASAAAASAAAVTAVPAVAAPAVVAPEAASAAVAAEAAQPASVTVPAEASAPTAATPVSTTALPVPVANPLHTSTSLYAAPPQAPAEQVAERPRWSLWGRN</sequence>
<dbReference type="SUPFAM" id="SSF141523">
    <property type="entry name" value="L,D-transpeptidase catalytic domain-like"/>
    <property type="match status" value="1"/>
</dbReference>
<evidence type="ECO:0000256" key="7">
    <source>
        <dbReference type="PROSITE-ProRule" id="PRU01373"/>
    </source>
</evidence>
<keyword evidence="4 7" id="KW-0133">Cell shape</keyword>
<dbReference type="InterPro" id="IPR038063">
    <property type="entry name" value="Transpep_catalytic_dom"/>
</dbReference>
<keyword evidence="9" id="KW-0732">Signal</keyword>
<feature type="compositionally biased region" description="Low complexity" evidence="8">
    <location>
        <begin position="383"/>
        <end position="392"/>
    </location>
</feature>
<dbReference type="OrthoDB" id="9809748at2"/>
<dbReference type="GO" id="GO:0016740">
    <property type="term" value="F:transferase activity"/>
    <property type="evidence" value="ECO:0007669"/>
    <property type="project" value="UniProtKB-KW"/>
</dbReference>
<evidence type="ECO:0000259" key="10">
    <source>
        <dbReference type="PROSITE" id="PS52029"/>
    </source>
</evidence>
<keyword evidence="6 7" id="KW-0961">Cell wall biogenesis/degradation</keyword>
<evidence type="ECO:0000256" key="3">
    <source>
        <dbReference type="ARBA" id="ARBA00022679"/>
    </source>
</evidence>
<evidence type="ECO:0000256" key="6">
    <source>
        <dbReference type="ARBA" id="ARBA00023316"/>
    </source>
</evidence>
<proteinExistence type="inferred from homology"/>
<evidence type="ECO:0000256" key="8">
    <source>
        <dbReference type="SAM" id="MobiDB-lite"/>
    </source>
</evidence>
<evidence type="ECO:0000256" key="5">
    <source>
        <dbReference type="ARBA" id="ARBA00022984"/>
    </source>
</evidence>
<dbReference type="InterPro" id="IPR005490">
    <property type="entry name" value="LD_TPept_cat_dom"/>
</dbReference>
<dbReference type="GO" id="GO:0004180">
    <property type="term" value="F:carboxypeptidase activity"/>
    <property type="evidence" value="ECO:0007669"/>
    <property type="project" value="UniProtKB-ARBA"/>
</dbReference>
<dbReference type="PROSITE" id="PS52029">
    <property type="entry name" value="LD_TPASE"/>
    <property type="match status" value="1"/>
</dbReference>
<dbReference type="CDD" id="cd16913">
    <property type="entry name" value="YkuD_like"/>
    <property type="match status" value="1"/>
</dbReference>
<dbReference type="PANTHER" id="PTHR36699">
    <property type="entry name" value="LD-TRANSPEPTIDASE"/>
    <property type="match status" value="1"/>
</dbReference>
<evidence type="ECO:0000256" key="4">
    <source>
        <dbReference type="ARBA" id="ARBA00022960"/>
    </source>
</evidence>
<dbReference type="KEGG" id="abaw:D5400_04930"/>
<comment type="pathway">
    <text evidence="1 7">Cell wall biogenesis; peptidoglycan biosynthesis.</text>
</comment>
<evidence type="ECO:0000256" key="9">
    <source>
        <dbReference type="SAM" id="SignalP"/>
    </source>
</evidence>
<name>A0A3Q8XNS4_9HYPH</name>
<dbReference type="GO" id="GO:0008360">
    <property type="term" value="P:regulation of cell shape"/>
    <property type="evidence" value="ECO:0007669"/>
    <property type="project" value="UniProtKB-UniRule"/>
</dbReference>
<dbReference type="UniPathway" id="UPA00219"/>
<gene>
    <name evidence="11" type="ORF">D5400_04930</name>
</gene>
<dbReference type="Proteomes" id="UP000268192">
    <property type="component" value="Chromosome"/>
</dbReference>
<dbReference type="PROSITE" id="PS51257">
    <property type="entry name" value="PROKAR_LIPOPROTEIN"/>
    <property type="match status" value="1"/>
</dbReference>